<protein>
    <submittedName>
        <fullName evidence="4">Pentatricopeptide repeat</fullName>
    </submittedName>
</protein>
<dbReference type="OrthoDB" id="185373at2759"/>
<reference evidence="4" key="1">
    <citation type="submission" date="2021-08" db="EMBL/GenBank/DDBJ databases">
        <title>Chromosome-Level Trichoderma cornu-damae using Hi-C Data.</title>
        <authorList>
            <person name="Kim C.S."/>
        </authorList>
    </citation>
    <scope>NUCLEOTIDE SEQUENCE</scope>
    <source>
        <strain evidence="4">KA19-0412C</strain>
    </source>
</reference>
<gene>
    <name evidence="4" type="ORF">Trco_003012</name>
</gene>
<keyword evidence="1" id="KW-0677">Repeat</keyword>
<evidence type="ECO:0000256" key="2">
    <source>
        <dbReference type="PROSITE-ProRule" id="PRU00708"/>
    </source>
</evidence>
<organism evidence="4 5">
    <name type="scientific">Trichoderma cornu-damae</name>
    <dbReference type="NCBI Taxonomy" id="654480"/>
    <lineage>
        <taxon>Eukaryota</taxon>
        <taxon>Fungi</taxon>
        <taxon>Dikarya</taxon>
        <taxon>Ascomycota</taxon>
        <taxon>Pezizomycotina</taxon>
        <taxon>Sordariomycetes</taxon>
        <taxon>Hypocreomycetidae</taxon>
        <taxon>Hypocreales</taxon>
        <taxon>Hypocreaceae</taxon>
        <taxon>Trichoderma</taxon>
    </lineage>
</organism>
<dbReference type="NCBIfam" id="TIGR00756">
    <property type="entry name" value="PPR"/>
    <property type="match status" value="2"/>
</dbReference>
<feature type="repeat" description="PPR" evidence="2">
    <location>
        <begin position="797"/>
        <end position="831"/>
    </location>
</feature>
<name>A0A9P8TVK8_9HYPO</name>
<dbReference type="InterPro" id="IPR002885">
    <property type="entry name" value="PPR_rpt"/>
</dbReference>
<dbReference type="EMBL" id="JAIWOZ010000002">
    <property type="protein sequence ID" value="KAH6609666.1"/>
    <property type="molecule type" value="Genomic_DNA"/>
</dbReference>
<keyword evidence="5" id="KW-1185">Reference proteome</keyword>
<dbReference type="Pfam" id="PF13812">
    <property type="entry name" value="PPR_3"/>
    <property type="match status" value="1"/>
</dbReference>
<feature type="region of interest" description="Disordered" evidence="3">
    <location>
        <begin position="734"/>
        <end position="753"/>
    </location>
</feature>
<feature type="repeat" description="PPR" evidence="2">
    <location>
        <begin position="762"/>
        <end position="796"/>
    </location>
</feature>
<dbReference type="InterPro" id="IPR011990">
    <property type="entry name" value="TPR-like_helical_dom_sf"/>
</dbReference>
<evidence type="ECO:0000256" key="3">
    <source>
        <dbReference type="SAM" id="MobiDB-lite"/>
    </source>
</evidence>
<feature type="region of interest" description="Disordered" evidence="3">
    <location>
        <begin position="96"/>
        <end position="147"/>
    </location>
</feature>
<dbReference type="Gene3D" id="1.25.40.10">
    <property type="entry name" value="Tetratricopeptide repeat domain"/>
    <property type="match status" value="2"/>
</dbReference>
<comment type="caution">
    <text evidence="4">The sequence shown here is derived from an EMBL/GenBank/DDBJ whole genome shotgun (WGS) entry which is preliminary data.</text>
</comment>
<evidence type="ECO:0000313" key="5">
    <source>
        <dbReference type="Proteomes" id="UP000827724"/>
    </source>
</evidence>
<dbReference type="Proteomes" id="UP000827724">
    <property type="component" value="Unassembled WGS sequence"/>
</dbReference>
<evidence type="ECO:0000313" key="4">
    <source>
        <dbReference type="EMBL" id="KAH6609666.1"/>
    </source>
</evidence>
<evidence type="ECO:0000256" key="1">
    <source>
        <dbReference type="ARBA" id="ARBA00022737"/>
    </source>
</evidence>
<dbReference type="AlphaFoldDB" id="A0A9P8TVK8"/>
<dbReference type="PANTHER" id="PTHR47941">
    <property type="entry name" value="PENTATRICOPEPTIDE REPEAT-CONTAINING PROTEIN 3, MITOCHONDRIAL"/>
    <property type="match status" value="1"/>
</dbReference>
<proteinExistence type="predicted"/>
<sequence>MPAAPMARASSLKPWCLTVPSSSALLLRPRFQPASMLSIRRLGSMVQSSPVNHVRPFDGDILPQKAQRLTAGLNLQHASSNTSVDLAAATPEANSGFFLDKTHPRHGNAQPDGSHARQKRPALSDHGRSGQRRHRKPPSGPKKPYFVGKRRYMVTHNRIHGSCARNPQPANRFSSAVDKDASEMDEPSQEAYQEWKNLRGMHSQWGYIRHQHSASQLQSARKAFTSWKTKFWNVSRVDRPRDPKVPWPWRDSAKWLFELNGAHTMQKAWESLEVESRRKQWPLVMLSTLDRCPEKAHMVLEATLDPLPPGYAIHDVLLFVAQRLRISSAKGVRERTIKAEQVLEVMAKIIEDAPGGHVPLGQRTAGLLARKLPCDQTSELYGMLQRARVKLHPNTLLQFAGKLAGEMAHKDTAFDILKRLADSGVDLNAPSPSSAITTLLHCRIAHGGLSEGKPSFSPKDALEDLMDKGFVPNVINATAFLDSLCQQAEVEEAIRLALLFSESGVQLDTKAWATIFRGAKGSLKAENVARGLDVAKAASAPYADVLNNALHAVFYFAEMESREKRFAAPWIYPLFGPMLRAYAKKFELEPLQWWLPDSLPLMLTQTTGNDGGKFDSNRPRRWEFLETIVPLTESFFSTQSGGPKLQPNTTTIAIMLRAYVKTLQHPYDLMAFYAFFKARLEEQGGDEGFATRLIEDQGSLIHDTVIMAMMERRGLSRPALQVFGDMLKDHVQRSASEGAGGGEGQPKSNQSRTVALVHPPPGLCTFSILVRGLLNGGDRILAEQVLQVMKEQGVEPNLVTWNTLTKGYAAMQSINKTVSTLQDMEAAGFKPDLFTFKAFGKLKDQGRALDRMEGIIAVNRQKMAGDDLYE</sequence>
<accession>A0A9P8TVK8</accession>
<dbReference type="PROSITE" id="PS51375">
    <property type="entry name" value="PPR"/>
    <property type="match status" value="2"/>
</dbReference>